<feature type="transmembrane region" description="Helical" evidence="1">
    <location>
        <begin position="39"/>
        <end position="57"/>
    </location>
</feature>
<dbReference type="PROSITE" id="PS51257">
    <property type="entry name" value="PROKAR_LIPOPROTEIN"/>
    <property type="match status" value="1"/>
</dbReference>
<dbReference type="EMBL" id="MCAS01000007">
    <property type="protein sequence ID" value="RKF48595.1"/>
    <property type="molecule type" value="Genomic_DNA"/>
</dbReference>
<feature type="domain" description="AB hydrolase-1" evidence="2">
    <location>
        <begin position="94"/>
        <end position="379"/>
    </location>
</feature>
<dbReference type="PANTHER" id="PTHR43798:SF33">
    <property type="entry name" value="HYDROLASE, PUTATIVE (AFU_ORTHOLOGUE AFUA_2G14860)-RELATED"/>
    <property type="match status" value="1"/>
</dbReference>
<reference evidence="3 4" key="1">
    <citation type="submission" date="2016-07" db="EMBL/GenBank/DDBJ databases">
        <title>Genome analysis of Burkholderia fungorum ES3-20.</title>
        <authorList>
            <person name="Xu D."/>
            <person name="Yao R."/>
            <person name="Zheng S."/>
        </authorList>
    </citation>
    <scope>NUCLEOTIDE SEQUENCE [LARGE SCALE GENOMIC DNA]</scope>
    <source>
        <strain evidence="3 4">ES3-20</strain>
    </source>
</reference>
<name>A0A3R7HJ74_9BURK</name>
<dbReference type="Gene3D" id="3.40.50.1820">
    <property type="entry name" value="alpha/beta hydrolase"/>
    <property type="match status" value="1"/>
</dbReference>
<dbReference type="OrthoDB" id="7185741at2"/>
<accession>A0A3R7HJ74</accession>
<keyword evidence="1" id="KW-0472">Membrane</keyword>
<feature type="transmembrane region" description="Helical" evidence="1">
    <location>
        <begin position="12"/>
        <end position="33"/>
    </location>
</feature>
<protein>
    <recommendedName>
        <fullName evidence="2">AB hydrolase-1 domain-containing protein</fullName>
    </recommendedName>
</protein>
<dbReference type="GO" id="GO:0016020">
    <property type="term" value="C:membrane"/>
    <property type="evidence" value="ECO:0007669"/>
    <property type="project" value="TreeGrafter"/>
</dbReference>
<gene>
    <name evidence="3" type="ORF">BCY88_20680</name>
</gene>
<comment type="caution">
    <text evidence="3">The sequence shown here is derived from an EMBL/GenBank/DDBJ whole genome shotgun (WGS) entry which is preliminary data.</text>
</comment>
<dbReference type="InterPro" id="IPR000073">
    <property type="entry name" value="AB_hydrolase_1"/>
</dbReference>
<dbReference type="InterPro" id="IPR029058">
    <property type="entry name" value="AB_hydrolase_fold"/>
</dbReference>
<keyword evidence="1" id="KW-1133">Transmembrane helix</keyword>
<evidence type="ECO:0000256" key="1">
    <source>
        <dbReference type="SAM" id="Phobius"/>
    </source>
</evidence>
<dbReference type="InterPro" id="IPR050266">
    <property type="entry name" value="AB_hydrolase_sf"/>
</dbReference>
<dbReference type="SUPFAM" id="SSF53474">
    <property type="entry name" value="alpha/beta-Hydrolases"/>
    <property type="match status" value="1"/>
</dbReference>
<evidence type="ECO:0000313" key="3">
    <source>
        <dbReference type="EMBL" id="RKF48595.1"/>
    </source>
</evidence>
<proteinExistence type="predicted"/>
<dbReference type="Pfam" id="PF12697">
    <property type="entry name" value="Abhydrolase_6"/>
    <property type="match status" value="1"/>
</dbReference>
<dbReference type="RefSeq" id="WP_120343854.1">
    <property type="nucleotide sequence ID" value="NZ_MCAS01000007.1"/>
</dbReference>
<evidence type="ECO:0000313" key="4">
    <source>
        <dbReference type="Proteomes" id="UP000283709"/>
    </source>
</evidence>
<keyword evidence="1" id="KW-0812">Transmembrane</keyword>
<sequence length="392" mass="42159">MRKLIPSFLSRDWAGLPIALVIGLAGGACLHAGWQRCGYGLLGAGIVLAIGSLYHLAYMARVRAACPPPGKLIDIGGYRLHVLAEGKATTLPTVVWIPGAHAGGLALHHLHQALREQTRSILIDRAGTGWSDAGPFPRSTAQEAEEVISALQHSGETGPYVLVGHSFGGLLVANIARRRPELACGLVLLDATHFDFFNYAPPQIRPTIMTTLGNLNGMLHLFGLHTDAFEVLGRLRSDVRQTLDLIKRHLGEATSMGFKKIELSSRPGFSSASILSELSIEGCARAGFDAVVHDGELGALPVFVVTPPDASEMRPADQAAALKLRRSTGLDEAGFERYMEMVTAVRRRYLATSSRSEHVFAPPGAGHNFPYESPEFVAQVVSRMLHTAARAN</sequence>
<dbReference type="PANTHER" id="PTHR43798">
    <property type="entry name" value="MONOACYLGLYCEROL LIPASE"/>
    <property type="match status" value="1"/>
</dbReference>
<dbReference type="AlphaFoldDB" id="A0A3R7HJ74"/>
<evidence type="ECO:0000259" key="2">
    <source>
        <dbReference type="Pfam" id="PF12697"/>
    </source>
</evidence>
<dbReference type="Proteomes" id="UP000283709">
    <property type="component" value="Unassembled WGS sequence"/>
</dbReference>
<organism evidence="3 4">
    <name type="scientific">Paraburkholderia fungorum</name>
    <dbReference type="NCBI Taxonomy" id="134537"/>
    <lineage>
        <taxon>Bacteria</taxon>
        <taxon>Pseudomonadati</taxon>
        <taxon>Pseudomonadota</taxon>
        <taxon>Betaproteobacteria</taxon>
        <taxon>Burkholderiales</taxon>
        <taxon>Burkholderiaceae</taxon>
        <taxon>Paraburkholderia</taxon>
    </lineage>
</organism>